<dbReference type="PANTHER" id="PTHR33803">
    <property type="entry name" value="IS1478 TRANSPOSASE"/>
    <property type="match status" value="1"/>
</dbReference>
<evidence type="ECO:0000313" key="2">
    <source>
        <dbReference type="Proteomes" id="UP000317122"/>
    </source>
</evidence>
<organism evidence="1 2">
    <name type="scientific">Mesorhizobium tianshanense</name>
    <dbReference type="NCBI Taxonomy" id="39844"/>
    <lineage>
        <taxon>Bacteria</taxon>
        <taxon>Pseudomonadati</taxon>
        <taxon>Pseudomonadota</taxon>
        <taxon>Alphaproteobacteria</taxon>
        <taxon>Hyphomicrobiales</taxon>
        <taxon>Phyllobacteriaceae</taxon>
        <taxon>Mesorhizobium</taxon>
    </lineage>
</organism>
<name>A0A562N777_9HYPH</name>
<evidence type="ECO:0008006" key="3">
    <source>
        <dbReference type="Google" id="ProtNLM"/>
    </source>
</evidence>
<dbReference type="Proteomes" id="UP000317122">
    <property type="component" value="Unassembled WGS sequence"/>
</dbReference>
<dbReference type="PANTHER" id="PTHR33803:SF3">
    <property type="entry name" value="BLL1974 PROTEIN"/>
    <property type="match status" value="1"/>
</dbReference>
<dbReference type="AlphaFoldDB" id="A0A562N777"/>
<comment type="caution">
    <text evidence="1">The sequence shown here is derived from an EMBL/GenBank/DDBJ whole genome shotgun (WGS) entry which is preliminary data.</text>
</comment>
<accession>A0A562N777</accession>
<keyword evidence="2" id="KW-1185">Reference proteome</keyword>
<sequence>MRRRSAVETAIGHIKNEHRMGRNYLAHTQGDAINAILAAAGYNFSLLLKAEGVFVALDRRVPEPAEAACRLAVKIVHGRPSHFNIALRKLA</sequence>
<proteinExistence type="predicted"/>
<dbReference type="EMBL" id="VLKT01000041">
    <property type="protein sequence ID" value="TWI27986.1"/>
    <property type="molecule type" value="Genomic_DNA"/>
</dbReference>
<evidence type="ECO:0000313" key="1">
    <source>
        <dbReference type="EMBL" id="TWI27986.1"/>
    </source>
</evidence>
<gene>
    <name evidence="1" type="ORF">IQ26_05461</name>
</gene>
<reference evidence="1 2" key="1">
    <citation type="journal article" date="2015" name="Stand. Genomic Sci.">
        <title>Genomic Encyclopedia of Bacterial and Archaeal Type Strains, Phase III: the genomes of soil and plant-associated and newly described type strains.</title>
        <authorList>
            <person name="Whitman W.B."/>
            <person name="Woyke T."/>
            <person name="Klenk H.P."/>
            <person name="Zhou Y."/>
            <person name="Lilburn T.G."/>
            <person name="Beck B.J."/>
            <person name="De Vos P."/>
            <person name="Vandamme P."/>
            <person name="Eisen J.A."/>
            <person name="Garrity G."/>
            <person name="Hugenholtz P."/>
            <person name="Kyrpides N.C."/>
        </authorList>
    </citation>
    <scope>NUCLEOTIDE SEQUENCE [LARGE SCALE GENOMIC DNA]</scope>
    <source>
        <strain evidence="1 2">CGMCC 1.2546</strain>
    </source>
</reference>
<protein>
    <recommendedName>
        <fullName evidence="3">DDE family transposase</fullName>
    </recommendedName>
</protein>